<feature type="transmembrane region" description="Helical" evidence="7">
    <location>
        <begin position="50"/>
        <end position="73"/>
    </location>
</feature>
<dbReference type="AlphaFoldDB" id="A0A8J3FQQ7"/>
<dbReference type="PANTHER" id="PTHR30353:SF0">
    <property type="entry name" value="TRANSMEMBRANE PROTEIN"/>
    <property type="match status" value="1"/>
</dbReference>
<feature type="transmembrane region" description="Helical" evidence="7">
    <location>
        <begin position="12"/>
        <end position="30"/>
    </location>
</feature>
<reference evidence="10" key="1">
    <citation type="journal article" date="2014" name="Int. J. Syst. Evol. Microbiol.">
        <title>Complete genome sequence of Corynebacterium casei LMG S-19264T (=DSM 44701T), isolated from a smear-ripened cheese.</title>
        <authorList>
            <consortium name="US DOE Joint Genome Institute (JGI-PGF)"/>
            <person name="Walter F."/>
            <person name="Albersmeier A."/>
            <person name="Kalinowski J."/>
            <person name="Ruckert C."/>
        </authorList>
    </citation>
    <scope>NUCLEOTIDE SEQUENCE</scope>
    <source>
        <strain evidence="10">CGMCC 4.7299</strain>
    </source>
</reference>
<evidence type="ECO:0000256" key="1">
    <source>
        <dbReference type="ARBA" id="ARBA00004651"/>
    </source>
</evidence>
<comment type="subcellular location">
    <subcellularLocation>
        <location evidence="1 7">Cell membrane</location>
        <topology evidence="1 7">Multi-pass membrane protein</topology>
    </subcellularLocation>
</comment>
<keyword evidence="6 7" id="KW-0472">Membrane</keyword>
<dbReference type="PANTHER" id="PTHR30353">
    <property type="entry name" value="INNER MEMBRANE PROTEIN DEDA-RELATED"/>
    <property type="match status" value="1"/>
</dbReference>
<feature type="region of interest" description="Disordered" evidence="8">
    <location>
        <begin position="191"/>
        <end position="222"/>
    </location>
</feature>
<evidence type="ECO:0000256" key="4">
    <source>
        <dbReference type="ARBA" id="ARBA00022692"/>
    </source>
</evidence>
<dbReference type="GO" id="GO:0005886">
    <property type="term" value="C:plasma membrane"/>
    <property type="evidence" value="ECO:0007669"/>
    <property type="project" value="UniProtKB-SubCell"/>
</dbReference>
<evidence type="ECO:0000256" key="3">
    <source>
        <dbReference type="ARBA" id="ARBA00022475"/>
    </source>
</evidence>
<comment type="caution">
    <text evidence="10">The sequence shown here is derived from an EMBL/GenBank/DDBJ whole genome shotgun (WGS) entry which is preliminary data.</text>
</comment>
<evidence type="ECO:0000313" key="11">
    <source>
        <dbReference type="Proteomes" id="UP000656042"/>
    </source>
</evidence>
<dbReference type="InterPro" id="IPR032816">
    <property type="entry name" value="VTT_dom"/>
</dbReference>
<keyword evidence="4 7" id="KW-0812">Transmembrane</keyword>
<dbReference type="Proteomes" id="UP000656042">
    <property type="component" value="Unassembled WGS sequence"/>
</dbReference>
<reference evidence="10" key="2">
    <citation type="submission" date="2020-09" db="EMBL/GenBank/DDBJ databases">
        <authorList>
            <person name="Sun Q."/>
            <person name="Zhou Y."/>
        </authorList>
    </citation>
    <scope>NUCLEOTIDE SEQUENCE</scope>
    <source>
        <strain evidence="10">CGMCC 4.7299</strain>
    </source>
</reference>
<proteinExistence type="inferred from homology"/>
<evidence type="ECO:0000256" key="6">
    <source>
        <dbReference type="ARBA" id="ARBA00023136"/>
    </source>
</evidence>
<feature type="transmembrane region" description="Helical" evidence="7">
    <location>
        <begin position="161"/>
        <end position="181"/>
    </location>
</feature>
<gene>
    <name evidence="10" type="ORF">GCM10012284_49740</name>
</gene>
<dbReference type="EMBL" id="BMMX01000031">
    <property type="protein sequence ID" value="GGL09145.1"/>
    <property type="molecule type" value="Genomic_DNA"/>
</dbReference>
<name>A0A8J3FQQ7_9ACTN</name>
<organism evidence="10 11">
    <name type="scientific">Mangrovihabitans endophyticus</name>
    <dbReference type="NCBI Taxonomy" id="1751298"/>
    <lineage>
        <taxon>Bacteria</taxon>
        <taxon>Bacillati</taxon>
        <taxon>Actinomycetota</taxon>
        <taxon>Actinomycetes</taxon>
        <taxon>Micromonosporales</taxon>
        <taxon>Micromonosporaceae</taxon>
        <taxon>Mangrovihabitans</taxon>
    </lineage>
</organism>
<feature type="domain" description="VTT" evidence="9">
    <location>
        <begin position="31"/>
        <end position="149"/>
    </location>
</feature>
<keyword evidence="11" id="KW-1185">Reference proteome</keyword>
<evidence type="ECO:0000313" key="10">
    <source>
        <dbReference type="EMBL" id="GGL09145.1"/>
    </source>
</evidence>
<feature type="compositionally biased region" description="Polar residues" evidence="8">
    <location>
        <begin position="202"/>
        <end position="222"/>
    </location>
</feature>
<keyword evidence="3 7" id="KW-1003">Cell membrane</keyword>
<dbReference type="Pfam" id="PF09335">
    <property type="entry name" value="VTT_dom"/>
    <property type="match status" value="1"/>
</dbReference>
<evidence type="ECO:0000259" key="9">
    <source>
        <dbReference type="Pfam" id="PF09335"/>
    </source>
</evidence>
<comment type="similarity">
    <text evidence="2 7">Belongs to the DedA family.</text>
</comment>
<accession>A0A8J3FQQ7</accession>
<evidence type="ECO:0000256" key="5">
    <source>
        <dbReference type="ARBA" id="ARBA00022989"/>
    </source>
</evidence>
<protein>
    <submittedName>
        <fullName evidence="10">Membrane protein</fullName>
    </submittedName>
</protein>
<keyword evidence="5 7" id="KW-1133">Transmembrane helix</keyword>
<dbReference type="RefSeq" id="WP_189081723.1">
    <property type="nucleotide sequence ID" value="NZ_BMMX01000031.1"/>
</dbReference>
<sequence length="222" mass="23089">MHDLGSLAGTPWVLVIVFLVSGLDAVLPFMPSESTVVAVGVITASTGRPLPAALIGAAAAGAFGGDCLSYEIGRRSNRTVLRRARRAHDWAHRLLHRRGGLVIMFARYVPGGRSTTAFAAGAVGYPAGRFRRYTAAGVLLWAVEAALLGFSGGAVFADRPILGLLTGWAGALAVTGIALLVQRLLDRRESASQPRRAAVRSASATPVSFGPSNTGSRPDSVS</sequence>
<evidence type="ECO:0000256" key="7">
    <source>
        <dbReference type="RuleBase" id="RU367016"/>
    </source>
</evidence>
<feature type="transmembrane region" description="Helical" evidence="7">
    <location>
        <begin position="133"/>
        <end position="155"/>
    </location>
</feature>
<dbReference type="InterPro" id="IPR032818">
    <property type="entry name" value="DedA-like"/>
</dbReference>
<evidence type="ECO:0000256" key="8">
    <source>
        <dbReference type="SAM" id="MobiDB-lite"/>
    </source>
</evidence>
<evidence type="ECO:0000256" key="2">
    <source>
        <dbReference type="ARBA" id="ARBA00010792"/>
    </source>
</evidence>